<accession>A0A0W8FC82</accession>
<reference evidence="1" key="1">
    <citation type="journal article" date="2015" name="Proc. Natl. Acad. Sci. U.S.A.">
        <title>Networks of energetic and metabolic interactions define dynamics in microbial communities.</title>
        <authorList>
            <person name="Embree M."/>
            <person name="Liu J.K."/>
            <person name="Al-Bassam M.M."/>
            <person name="Zengler K."/>
        </authorList>
    </citation>
    <scope>NUCLEOTIDE SEQUENCE</scope>
</reference>
<protein>
    <submittedName>
        <fullName evidence="1">Uncharacterized protein</fullName>
    </submittedName>
</protein>
<organism evidence="1">
    <name type="scientific">hydrocarbon metagenome</name>
    <dbReference type="NCBI Taxonomy" id="938273"/>
    <lineage>
        <taxon>unclassified sequences</taxon>
        <taxon>metagenomes</taxon>
        <taxon>ecological metagenomes</taxon>
    </lineage>
</organism>
<proteinExistence type="predicted"/>
<sequence length="43" mass="4889">MFAHPSHPFDFFNSELSLDIAFGSCYFLDFRFGFPGGGPDREL</sequence>
<name>A0A0W8FC82_9ZZZZ</name>
<evidence type="ECO:0000313" key="1">
    <source>
        <dbReference type="EMBL" id="KUG18210.1"/>
    </source>
</evidence>
<dbReference type="EMBL" id="LNQE01001394">
    <property type="protein sequence ID" value="KUG18210.1"/>
    <property type="molecule type" value="Genomic_DNA"/>
</dbReference>
<dbReference type="AlphaFoldDB" id="A0A0W8FC82"/>
<comment type="caution">
    <text evidence="1">The sequence shown here is derived from an EMBL/GenBank/DDBJ whole genome shotgun (WGS) entry which is preliminary data.</text>
</comment>
<gene>
    <name evidence="1" type="ORF">ASZ90_012097</name>
</gene>